<dbReference type="InterPro" id="IPR057929">
    <property type="entry name" value="RamC_N"/>
</dbReference>
<proteinExistence type="predicted"/>
<evidence type="ECO:0000313" key="9">
    <source>
        <dbReference type="EMBL" id="ASU83798.1"/>
    </source>
</evidence>
<dbReference type="PANTHER" id="PTHR43289">
    <property type="entry name" value="MITOGEN-ACTIVATED PROTEIN KINASE KINASE KINASE 20-RELATED"/>
    <property type="match status" value="1"/>
</dbReference>
<feature type="domain" description="Protein kinase" evidence="8">
    <location>
        <begin position="227"/>
        <end position="513"/>
    </location>
</feature>
<dbReference type="Gene3D" id="1.50.10.20">
    <property type="match status" value="2"/>
</dbReference>
<evidence type="ECO:0000256" key="6">
    <source>
        <dbReference type="ARBA" id="ARBA00022840"/>
    </source>
</evidence>
<dbReference type="InterPro" id="IPR053524">
    <property type="entry name" value="Aerial_hyphae_peptide-synth"/>
</dbReference>
<evidence type="ECO:0000256" key="2">
    <source>
        <dbReference type="ARBA" id="ARBA00022527"/>
    </source>
</evidence>
<feature type="region of interest" description="Disordered" evidence="7">
    <location>
        <begin position="488"/>
        <end position="509"/>
    </location>
</feature>
<name>A0A223S6Q5_9ACTN</name>
<dbReference type="InterPro" id="IPR000719">
    <property type="entry name" value="Prot_kinase_dom"/>
</dbReference>
<dbReference type="InterPro" id="IPR011009">
    <property type="entry name" value="Kinase-like_dom_sf"/>
</dbReference>
<dbReference type="Pfam" id="PF25816">
    <property type="entry name" value="RamC_N"/>
    <property type="match status" value="1"/>
</dbReference>
<dbReference type="PANTHER" id="PTHR43289:SF6">
    <property type="entry name" value="SERINE_THREONINE-PROTEIN KINASE NEKL-3"/>
    <property type="match status" value="1"/>
</dbReference>
<dbReference type="EC" id="2.7.11.1" evidence="1"/>
<keyword evidence="6" id="KW-0067">ATP-binding</keyword>
<evidence type="ECO:0000259" key="8">
    <source>
        <dbReference type="PROSITE" id="PS50011"/>
    </source>
</evidence>
<evidence type="ECO:0000256" key="7">
    <source>
        <dbReference type="SAM" id="MobiDB-lite"/>
    </source>
</evidence>
<dbReference type="GO" id="GO:0031179">
    <property type="term" value="P:peptide modification"/>
    <property type="evidence" value="ECO:0007669"/>
    <property type="project" value="InterPro"/>
</dbReference>
<protein>
    <recommendedName>
        <fullName evidence="1">non-specific serine/threonine protein kinase</fullName>
        <ecNumber evidence="1">2.7.11.1</ecNumber>
    </recommendedName>
</protein>
<reference evidence="9 10" key="1">
    <citation type="submission" date="2017-08" db="EMBL/GenBank/DDBJ databases">
        <title>The complete genome sequence of Nocardiopsis gilva YIM 90087.</title>
        <authorList>
            <person name="Yin M."/>
            <person name="Tang S."/>
        </authorList>
    </citation>
    <scope>NUCLEOTIDE SEQUENCE [LARGE SCALE GENOMIC DNA]</scope>
    <source>
        <strain evidence="9 10">YIM 90087</strain>
    </source>
</reference>
<dbReference type="PROSITE" id="PS50011">
    <property type="entry name" value="PROTEIN_KINASE_DOM"/>
    <property type="match status" value="1"/>
</dbReference>
<evidence type="ECO:0000256" key="5">
    <source>
        <dbReference type="ARBA" id="ARBA00022777"/>
    </source>
</evidence>
<gene>
    <name evidence="9" type="ORF">CDO52_14300</name>
</gene>
<dbReference type="GO" id="GO:0004674">
    <property type="term" value="F:protein serine/threonine kinase activity"/>
    <property type="evidence" value="ECO:0007669"/>
    <property type="project" value="UniProtKB-KW"/>
</dbReference>
<dbReference type="NCBIfam" id="NF038151">
    <property type="entry name" value="lanthi_synth_III"/>
    <property type="match status" value="1"/>
</dbReference>
<dbReference type="CDD" id="cd04791">
    <property type="entry name" value="LanC_SerThrkinase"/>
    <property type="match status" value="1"/>
</dbReference>
<accession>A0A223S6Q5</accession>
<evidence type="ECO:0000256" key="1">
    <source>
        <dbReference type="ARBA" id="ARBA00012513"/>
    </source>
</evidence>
<dbReference type="RefSeq" id="WP_026126281.1">
    <property type="nucleotide sequence ID" value="NZ_ANBG01000392.1"/>
</dbReference>
<feature type="compositionally biased region" description="Basic and acidic residues" evidence="7">
    <location>
        <begin position="491"/>
        <end position="504"/>
    </location>
</feature>
<dbReference type="SUPFAM" id="SSF158745">
    <property type="entry name" value="LanC-like"/>
    <property type="match status" value="1"/>
</dbReference>
<keyword evidence="5" id="KW-0418">Kinase</keyword>
<sequence length="886" mass="97675">MKLHYFQYCLADRLFYDAPGSREADRSPYTCPAPPAGRSWSTSDDGTWIHRMRQDRQPPPQGWKVHVSANLKSAQKVLDITSEYCLSAGISFKFLSHEGVFLARNAKYADRSASGKFITIYPASDDELHAILNELSERLDGLGGPYILSDLRWKDSPLYVRYGAFTIRYVRNERGEPVPAIEDPLGRLCPDRRDPVFSFPDWVRPPHFLRPLLEERSASGPPADFPFVIRSALHFSNGGGIYLAEDRASGAQVVLKEARPHAALDQDGRDAIARLRHEYDILTQLADVDAVVGLHGRFTAWEHEFLVQEYVGGGTLSTEMARRNPLARPDPDTAAKADFTRWALDITAQVERAIERLHDRGIAFGDLHPGNVLLRDDGRIALADFEVATRGDEDGHIGIGAPAFTPPDRRGAYAADRYALGCVKIAPFLPLTMLCALDTGTARSLVDAVEDLFPVPAGWGRDVLADLDLGPSPWAGTEEQMARSTALITGAEHRRPDQGDDRRPSASGRPDWLAIEASIARAIRESATPERPDRLFPGDVEQFTTSALGLAHGAAGVLYALAASGHGRHAGPEVWDMWEGWLLRRVREQRTPHRLGFYDGLHGIAYALEEIGLRDEALETLETAAPDEEHDALADGLFGGRSGIALNRLHFFRRLGDRSLLDAAVNHAQRLADRLTDPAARGAREAAGLLRGPSGSALLFVHLYRETGDHGYLDLAHQALERDLRSCVRLERDDTLLVDDGQRTLPYVADGSAGIGLVLDEFLRHRDHPPFTAAVARIRRAAQPELGIFPMLFQGNAGLLGLLTHLRRADGHDAHLEELITAKRDRLRWHMVGLRGEIAFPGDQLLRLSMDLATGSAGILLALAAVRDDHLPILPFLTRATATSTR</sequence>
<dbReference type="SMART" id="SM01260">
    <property type="entry name" value="LANC_like"/>
    <property type="match status" value="1"/>
</dbReference>
<dbReference type="InterPro" id="IPR007822">
    <property type="entry name" value="LANC-like"/>
</dbReference>
<dbReference type="GO" id="GO:0005524">
    <property type="term" value="F:ATP binding"/>
    <property type="evidence" value="ECO:0007669"/>
    <property type="project" value="UniProtKB-KW"/>
</dbReference>
<dbReference type="Pfam" id="PF00069">
    <property type="entry name" value="Pkinase"/>
    <property type="match status" value="1"/>
</dbReference>
<evidence type="ECO:0000256" key="3">
    <source>
        <dbReference type="ARBA" id="ARBA00022679"/>
    </source>
</evidence>
<dbReference type="SUPFAM" id="SSF56112">
    <property type="entry name" value="Protein kinase-like (PK-like)"/>
    <property type="match status" value="1"/>
</dbReference>
<evidence type="ECO:0000313" key="10">
    <source>
        <dbReference type="Proteomes" id="UP000215005"/>
    </source>
</evidence>
<dbReference type="EMBL" id="CP022753">
    <property type="protein sequence ID" value="ASU83798.1"/>
    <property type="molecule type" value="Genomic_DNA"/>
</dbReference>
<dbReference type="AlphaFoldDB" id="A0A223S6Q5"/>
<dbReference type="SMART" id="SM00220">
    <property type="entry name" value="S_TKc"/>
    <property type="match status" value="1"/>
</dbReference>
<keyword evidence="3" id="KW-0808">Transferase</keyword>
<evidence type="ECO:0000256" key="4">
    <source>
        <dbReference type="ARBA" id="ARBA00022741"/>
    </source>
</evidence>
<dbReference type="OrthoDB" id="1492512at2"/>
<keyword evidence="4" id="KW-0547">Nucleotide-binding</keyword>
<keyword evidence="2" id="KW-0723">Serine/threonine-protein kinase</keyword>
<dbReference type="KEGG" id="ngv:CDO52_14300"/>
<feature type="region of interest" description="Disordered" evidence="7">
    <location>
        <begin position="23"/>
        <end position="43"/>
    </location>
</feature>
<keyword evidence="10" id="KW-1185">Reference proteome</keyword>
<dbReference type="InterPro" id="IPR058053">
    <property type="entry name" value="RamC_C"/>
</dbReference>
<dbReference type="Proteomes" id="UP000215005">
    <property type="component" value="Chromosome"/>
</dbReference>
<organism evidence="9 10">
    <name type="scientific">Nocardiopsis gilva YIM 90087</name>
    <dbReference type="NCBI Taxonomy" id="1235441"/>
    <lineage>
        <taxon>Bacteria</taxon>
        <taxon>Bacillati</taxon>
        <taxon>Actinomycetota</taxon>
        <taxon>Actinomycetes</taxon>
        <taxon>Streptosporangiales</taxon>
        <taxon>Nocardiopsidaceae</taxon>
        <taxon>Nocardiopsis</taxon>
    </lineage>
</organism>
<dbReference type="Gene3D" id="1.10.510.10">
    <property type="entry name" value="Transferase(Phosphotransferase) domain 1"/>
    <property type="match status" value="1"/>
</dbReference>